<name>A0AAV7CGE6_ENGPU</name>
<keyword evidence="2" id="KW-0812">Transmembrane</keyword>
<dbReference type="GO" id="GO:0016020">
    <property type="term" value="C:membrane"/>
    <property type="evidence" value="ECO:0007669"/>
    <property type="project" value="TreeGrafter"/>
</dbReference>
<feature type="compositionally biased region" description="Polar residues" evidence="1">
    <location>
        <begin position="183"/>
        <end position="192"/>
    </location>
</feature>
<dbReference type="PANTHER" id="PTHR26451">
    <property type="entry name" value="G_PROTEIN_RECEP_F1_2 DOMAIN-CONTAINING PROTEIN"/>
    <property type="match status" value="1"/>
</dbReference>
<keyword evidence="2" id="KW-0472">Membrane</keyword>
<proteinExistence type="predicted"/>
<feature type="transmembrane region" description="Helical" evidence="2">
    <location>
        <begin position="20"/>
        <end position="39"/>
    </location>
</feature>
<comment type="caution">
    <text evidence="3">The sequence shown here is derived from an EMBL/GenBank/DDBJ whole genome shotgun (WGS) entry which is preliminary data.</text>
</comment>
<feature type="region of interest" description="Disordered" evidence="1">
    <location>
        <begin position="176"/>
        <end position="203"/>
    </location>
</feature>
<sequence length="203" mass="23466">MNTTNYSSFGLKLYTVKASFYLLDFLICSVFTVLITHTVWRDNVLKNEVRFFFLCHHLICLTLFFGLGTITTYLRALQVNAPILVCWIIFALQIIIGRAVLLTLTLMALNTCIAVCWPLKYFGIAHFFKSKLIVCLWIIAFLDPMVSLIYGSIQGGHQFIRRKTCWTFYNIQPPSKKDHLDSRTTACTTHPSNTDEHLDRWEN</sequence>
<feature type="transmembrane region" description="Helical" evidence="2">
    <location>
        <begin position="134"/>
        <end position="153"/>
    </location>
</feature>
<gene>
    <name evidence="3" type="ORF">GDO81_008643</name>
</gene>
<evidence type="ECO:0000313" key="4">
    <source>
        <dbReference type="Proteomes" id="UP000824782"/>
    </source>
</evidence>
<evidence type="ECO:0000313" key="3">
    <source>
        <dbReference type="EMBL" id="KAG8584028.1"/>
    </source>
</evidence>
<organism evidence="3 4">
    <name type="scientific">Engystomops pustulosus</name>
    <name type="common">Tungara frog</name>
    <name type="synonym">Physalaemus pustulosus</name>
    <dbReference type="NCBI Taxonomy" id="76066"/>
    <lineage>
        <taxon>Eukaryota</taxon>
        <taxon>Metazoa</taxon>
        <taxon>Chordata</taxon>
        <taxon>Craniata</taxon>
        <taxon>Vertebrata</taxon>
        <taxon>Euteleostomi</taxon>
        <taxon>Amphibia</taxon>
        <taxon>Batrachia</taxon>
        <taxon>Anura</taxon>
        <taxon>Neobatrachia</taxon>
        <taxon>Hyloidea</taxon>
        <taxon>Leptodactylidae</taxon>
        <taxon>Leiuperinae</taxon>
        <taxon>Engystomops</taxon>
    </lineage>
</organism>
<accession>A0AAV7CGE6</accession>
<dbReference type="Proteomes" id="UP000824782">
    <property type="component" value="Unassembled WGS sequence"/>
</dbReference>
<keyword evidence="4" id="KW-1185">Reference proteome</keyword>
<keyword evidence="2" id="KW-1133">Transmembrane helix</keyword>
<evidence type="ECO:0000256" key="1">
    <source>
        <dbReference type="SAM" id="MobiDB-lite"/>
    </source>
</evidence>
<feature type="transmembrane region" description="Helical" evidence="2">
    <location>
        <begin position="108"/>
        <end position="128"/>
    </location>
</feature>
<feature type="transmembrane region" description="Helical" evidence="2">
    <location>
        <begin position="80"/>
        <end position="101"/>
    </location>
</feature>
<dbReference type="AlphaFoldDB" id="A0AAV7CGE6"/>
<dbReference type="InterPro" id="IPR052921">
    <property type="entry name" value="GPCR1_Superfamily_Member"/>
</dbReference>
<dbReference type="Gene3D" id="1.20.1070.10">
    <property type="entry name" value="Rhodopsin 7-helix transmembrane proteins"/>
    <property type="match status" value="1"/>
</dbReference>
<dbReference type="GO" id="GO:0004984">
    <property type="term" value="F:olfactory receptor activity"/>
    <property type="evidence" value="ECO:0007669"/>
    <property type="project" value="TreeGrafter"/>
</dbReference>
<feature type="transmembrane region" description="Helical" evidence="2">
    <location>
        <begin position="51"/>
        <end position="74"/>
    </location>
</feature>
<dbReference type="CDD" id="cd00637">
    <property type="entry name" value="7tm_classA_rhodopsin-like"/>
    <property type="match status" value="1"/>
</dbReference>
<dbReference type="GO" id="GO:0005549">
    <property type="term" value="F:odorant binding"/>
    <property type="evidence" value="ECO:0007669"/>
    <property type="project" value="TreeGrafter"/>
</dbReference>
<reference evidence="3" key="1">
    <citation type="thesis" date="2020" institute="ProQuest LLC" country="789 East Eisenhower Parkway, Ann Arbor, MI, USA">
        <title>Comparative Genomics and Chromosome Evolution.</title>
        <authorList>
            <person name="Mudd A.B."/>
        </authorList>
    </citation>
    <scope>NUCLEOTIDE SEQUENCE</scope>
    <source>
        <strain evidence="3">237g6f4</strain>
        <tissue evidence="3">Blood</tissue>
    </source>
</reference>
<dbReference type="EMBL" id="WNYA01000003">
    <property type="protein sequence ID" value="KAG8584028.1"/>
    <property type="molecule type" value="Genomic_DNA"/>
</dbReference>
<dbReference type="SUPFAM" id="SSF81321">
    <property type="entry name" value="Family A G protein-coupled receptor-like"/>
    <property type="match status" value="1"/>
</dbReference>
<feature type="compositionally biased region" description="Basic and acidic residues" evidence="1">
    <location>
        <begin position="193"/>
        <end position="203"/>
    </location>
</feature>
<evidence type="ECO:0008006" key="5">
    <source>
        <dbReference type="Google" id="ProtNLM"/>
    </source>
</evidence>
<evidence type="ECO:0000256" key="2">
    <source>
        <dbReference type="SAM" id="Phobius"/>
    </source>
</evidence>
<dbReference type="PANTHER" id="PTHR26451:SF980">
    <property type="entry name" value="GENE 7582-RELATED"/>
    <property type="match status" value="1"/>
</dbReference>
<protein>
    <recommendedName>
        <fullName evidence="5">G-protein coupled receptors family 1 profile domain-containing protein</fullName>
    </recommendedName>
</protein>